<dbReference type="PATRIC" id="fig|1308866.3.peg.1600"/>
<accession>N4WV82</accession>
<evidence type="ECO:0000256" key="1">
    <source>
        <dbReference type="SAM" id="Phobius"/>
    </source>
</evidence>
<dbReference type="OrthoDB" id="2356768at2"/>
<gene>
    <name evidence="2" type="ORF">J416_07927</name>
</gene>
<keyword evidence="1" id="KW-0812">Transmembrane</keyword>
<name>N4WV82_9BACI</name>
<dbReference type="RefSeq" id="WP_003467805.1">
    <property type="nucleotide sequence ID" value="NZ_APML01000025.1"/>
</dbReference>
<sequence>MTTLLVLFILGFIGLCLRYLLKGEFEIDQLFILFLFPMASIGIVYVQKWQYNKDRDYAPDQYYTDYVTRLGDRISRTKKQVYYNGERIGFYYRFYQARWQRFIADMMGKSGQWYLNLTFSFVNDEQIEIKGVKQNNIFKHNQWDIYTSDVKAGEIHTDYSVKNATKLKESMLVEYNGRQYYYTSFGIGSKTEVYEGDTCIAKGKRLGDSVYHFHPTYETIENEKLLFVAFIVFNYEFHQ</sequence>
<dbReference type="AlphaFoldDB" id="N4WV82"/>
<dbReference type="STRING" id="1308866.J416_07927"/>
<evidence type="ECO:0000313" key="3">
    <source>
        <dbReference type="Proteomes" id="UP000012283"/>
    </source>
</evidence>
<evidence type="ECO:0000313" key="2">
    <source>
        <dbReference type="EMBL" id="ENH96991.1"/>
    </source>
</evidence>
<keyword evidence="3" id="KW-1185">Reference proteome</keyword>
<reference evidence="2 3" key="1">
    <citation type="submission" date="2013-03" db="EMBL/GenBank/DDBJ databases">
        <title>Draft genome sequence of Gracibacillus halophilus YIM-C55.5, a moderately halophilic and thermophilic organism from the Xiaochaidamu salt lake.</title>
        <authorList>
            <person name="Sugumar T."/>
            <person name="Polireddy D.R."/>
            <person name="Antony A."/>
            <person name="Madhava Y.R."/>
            <person name="Sivakumar N."/>
        </authorList>
    </citation>
    <scope>NUCLEOTIDE SEQUENCE [LARGE SCALE GENOMIC DNA]</scope>
    <source>
        <strain evidence="2 3">YIM-C55.5</strain>
    </source>
</reference>
<dbReference type="Proteomes" id="UP000012283">
    <property type="component" value="Unassembled WGS sequence"/>
</dbReference>
<dbReference type="eggNOG" id="COG3522">
    <property type="taxonomic scope" value="Bacteria"/>
</dbReference>
<proteinExistence type="predicted"/>
<dbReference type="EMBL" id="APML01000025">
    <property type="protein sequence ID" value="ENH96991.1"/>
    <property type="molecule type" value="Genomic_DNA"/>
</dbReference>
<protein>
    <submittedName>
        <fullName evidence="2">Uncharacterized protein</fullName>
    </submittedName>
</protein>
<keyword evidence="1" id="KW-0472">Membrane</keyword>
<keyword evidence="1" id="KW-1133">Transmembrane helix</keyword>
<organism evidence="2 3">
    <name type="scientific">Gracilibacillus halophilus YIM-C55.5</name>
    <dbReference type="NCBI Taxonomy" id="1308866"/>
    <lineage>
        <taxon>Bacteria</taxon>
        <taxon>Bacillati</taxon>
        <taxon>Bacillota</taxon>
        <taxon>Bacilli</taxon>
        <taxon>Bacillales</taxon>
        <taxon>Bacillaceae</taxon>
        <taxon>Gracilibacillus</taxon>
    </lineage>
</organism>
<comment type="caution">
    <text evidence="2">The sequence shown here is derived from an EMBL/GenBank/DDBJ whole genome shotgun (WGS) entry which is preliminary data.</text>
</comment>
<feature type="transmembrane region" description="Helical" evidence="1">
    <location>
        <begin position="28"/>
        <end position="46"/>
    </location>
</feature>